<keyword evidence="3 8" id="KW-0507">mRNA processing</keyword>
<evidence type="ECO:0000256" key="1">
    <source>
        <dbReference type="ARBA" id="ARBA00004123"/>
    </source>
</evidence>
<reference evidence="14" key="1">
    <citation type="submission" date="2017-02" db="UniProtKB">
        <authorList>
            <consortium name="WormBaseParasite"/>
        </authorList>
    </citation>
    <scope>IDENTIFICATION</scope>
</reference>
<dbReference type="SUPFAM" id="SSF56281">
    <property type="entry name" value="Metallo-hydrolase/oxidoreductase"/>
    <property type="match status" value="1"/>
</dbReference>
<keyword evidence="4 8" id="KW-0694">RNA-binding</keyword>
<dbReference type="WBParaSite" id="EVEC_0001132401-mRNA-1">
    <property type="protein sequence ID" value="EVEC_0001132401-mRNA-1"/>
    <property type="gene ID" value="EVEC_0001132401"/>
</dbReference>
<dbReference type="Pfam" id="PF10996">
    <property type="entry name" value="Beta-Casp"/>
    <property type="match status" value="1"/>
</dbReference>
<dbReference type="PANTHER" id="PTHR45922">
    <property type="entry name" value="CLEAVAGE AND POLYADENYLATION SPECIFICITY FACTOR SUBUNIT 2"/>
    <property type="match status" value="1"/>
</dbReference>
<evidence type="ECO:0000313" key="14">
    <source>
        <dbReference type="WBParaSite" id="EVEC_0001132401-mRNA-1"/>
    </source>
</evidence>
<evidence type="ECO:0000256" key="8">
    <source>
        <dbReference type="RuleBase" id="RU365006"/>
    </source>
</evidence>
<comment type="subcellular location">
    <subcellularLocation>
        <location evidence="1 8">Nucleus</location>
    </subcellularLocation>
</comment>
<dbReference type="AlphaFoldDB" id="A0A0N4VKD6"/>
<dbReference type="InterPro" id="IPR011108">
    <property type="entry name" value="RMMBL"/>
</dbReference>
<evidence type="ECO:0000313" key="12">
    <source>
        <dbReference type="EMBL" id="VDD95881.1"/>
    </source>
</evidence>
<name>A0A0N4VKD6_ENTVE</name>
<dbReference type="OrthoDB" id="64353at2759"/>
<comment type="subunit">
    <text evidence="7">CPSF is a heterotetramer composed of four distinct subunits 160, 100, 70 and 30 kDa.</text>
</comment>
<accession>A0A0N4VKD6</accession>
<dbReference type="Gene3D" id="3.60.15.10">
    <property type="entry name" value="Ribonuclease Z/Hydroxyacylglutathione hydrolase-like"/>
    <property type="match status" value="1"/>
</dbReference>
<dbReference type="InterPro" id="IPR035639">
    <property type="entry name" value="CPSF2_MBL"/>
</dbReference>
<dbReference type="InterPro" id="IPR036866">
    <property type="entry name" value="RibonucZ/Hydroxyglut_hydro"/>
</dbReference>
<feature type="domain" description="Beta-Casp" evidence="11">
    <location>
        <begin position="242"/>
        <end position="367"/>
    </location>
</feature>
<feature type="compositionally biased region" description="Acidic residues" evidence="9">
    <location>
        <begin position="432"/>
        <end position="441"/>
    </location>
</feature>
<keyword evidence="13" id="KW-1185">Reference proteome</keyword>
<dbReference type="GO" id="GO:0006398">
    <property type="term" value="P:mRNA 3'-end processing by stem-loop binding and cleavage"/>
    <property type="evidence" value="ECO:0007669"/>
    <property type="project" value="InterPro"/>
</dbReference>
<evidence type="ECO:0000256" key="5">
    <source>
        <dbReference type="ARBA" id="ARBA00023242"/>
    </source>
</evidence>
<evidence type="ECO:0000259" key="10">
    <source>
        <dbReference type="SMART" id="SM00849"/>
    </source>
</evidence>
<proteinExistence type="inferred from homology"/>
<dbReference type="PANTHER" id="PTHR45922:SF1">
    <property type="entry name" value="CLEAVAGE AND POLYADENYLATION SPECIFICITY FACTOR SUBUNIT 2"/>
    <property type="match status" value="1"/>
</dbReference>
<gene>
    <name evidence="12" type="ORF">EVEC_LOCUS10632</name>
</gene>
<dbReference type="InterPro" id="IPR027075">
    <property type="entry name" value="CPSF2"/>
</dbReference>
<evidence type="ECO:0000259" key="11">
    <source>
        <dbReference type="SMART" id="SM01027"/>
    </source>
</evidence>
<dbReference type="GO" id="GO:0005847">
    <property type="term" value="C:mRNA cleavage and polyadenylation specificity factor complex"/>
    <property type="evidence" value="ECO:0007669"/>
    <property type="project" value="InterPro"/>
</dbReference>
<dbReference type="InterPro" id="IPR022712">
    <property type="entry name" value="Beta_Casp"/>
</dbReference>
<evidence type="ECO:0000256" key="6">
    <source>
        <dbReference type="ARBA" id="ARBA00058386"/>
    </source>
</evidence>
<feature type="domain" description="Metallo-beta-lactamase" evidence="10">
    <location>
        <begin position="17"/>
        <end position="222"/>
    </location>
</feature>
<dbReference type="STRING" id="51028.A0A0N4VKD6"/>
<dbReference type="Proteomes" id="UP000274131">
    <property type="component" value="Unassembled WGS sequence"/>
</dbReference>
<dbReference type="SMART" id="SM01027">
    <property type="entry name" value="Beta-Casp"/>
    <property type="match status" value="1"/>
</dbReference>
<keyword evidence="5 8" id="KW-0539">Nucleus</keyword>
<feature type="compositionally biased region" description="Polar residues" evidence="9">
    <location>
        <begin position="459"/>
        <end position="474"/>
    </location>
</feature>
<dbReference type="EMBL" id="UXUI01011020">
    <property type="protein sequence ID" value="VDD95881.1"/>
    <property type="molecule type" value="Genomic_DNA"/>
</dbReference>
<evidence type="ECO:0000313" key="13">
    <source>
        <dbReference type="Proteomes" id="UP000274131"/>
    </source>
</evidence>
<dbReference type="SMART" id="SM00849">
    <property type="entry name" value="Lactamase_B"/>
    <property type="match status" value="1"/>
</dbReference>
<dbReference type="Pfam" id="PF07521">
    <property type="entry name" value="RMMBL"/>
    <property type="match status" value="1"/>
</dbReference>
<dbReference type="InterPro" id="IPR001279">
    <property type="entry name" value="Metallo-B-lactamas"/>
</dbReference>
<dbReference type="FunFam" id="3.60.15.10:FF:000008">
    <property type="entry name" value="Cleavage and polyadenylation specificity factor subunit 2"/>
    <property type="match status" value="1"/>
</dbReference>
<evidence type="ECO:0000256" key="7">
    <source>
        <dbReference type="ARBA" id="ARBA00065452"/>
    </source>
</evidence>
<sequence>MTSIIKLEALSGVLDDGPLCYLLQVDQVHFLLDCGWDERFDMTYIEAVKRRVPQINAVLLSYADIPHIGALPYLVRKCGLNCPVYATVPVHKMGQMFLYDWANGHSSVEDFTLFNLDDIDAAFERVQQVKYSQTILLKGDGGLQITPLPAGHMIGGAIWRITKMGDEEIVYAVDFNHKKERHLNGCTFDGIGRPNLLITDAYNALYNQPRRKQRDEQLVTKLLGTVRDGGDVMIVIDTAGRILEISHLLDQLWHNTEAGLMTYNLVMLSHVASSVVEFAKSQVEWMSEKILRMFETGRYNPYQFRHVQLCHTHLDLMRVRSPKVVLVSGLDMECGFSRELFLEWCTDIKNTVIITGRSGERTLGSKLIRMAEQIAENPATVNRNLTLEVKRRIRLEGAELESFRAKRRAEEHEAARKRLEASRRNARLEQSDSSDESDDEALLLATSTALASGTSSGSPQVNSSATRPPNSAKNSIAGLINGRPNGVSSLTPAQLAEQRSHDIMWKWEQQQKSLFFKQSKKSFPVFPYIEEKTRWDDYGEIIRPEEYTVADSAMVSLIETRPDSSMDDKDGVQIIPVYEEKEWPTKCISQITKMEVLCHVEFIDFEGRTDGESLKKILSQIKPKQLIIVHGSSAATRHLAQWAQRSGVVQGKIFTPRLGENVDATIESHIYQVTLSDAVMSSLIFQTVISYVYSD</sequence>
<feature type="region of interest" description="Disordered" evidence="9">
    <location>
        <begin position="416"/>
        <end position="484"/>
    </location>
</feature>
<evidence type="ECO:0000256" key="3">
    <source>
        <dbReference type="ARBA" id="ARBA00022664"/>
    </source>
</evidence>
<comment type="function">
    <text evidence="6">CPSF plays a key role in pre-mRNA 3'-end formation, recognizing the AAUAAA signal sequence and interacting with poly(A)polymerase and other factors to bring about cleavage and poly(A) addition.</text>
</comment>
<dbReference type="Pfam" id="PF16661">
    <property type="entry name" value="Lactamase_B_6"/>
    <property type="match status" value="1"/>
</dbReference>
<dbReference type="CDD" id="cd16293">
    <property type="entry name" value="CPSF2-like_MBL-fold"/>
    <property type="match status" value="1"/>
</dbReference>
<evidence type="ECO:0000256" key="4">
    <source>
        <dbReference type="ARBA" id="ARBA00022884"/>
    </source>
</evidence>
<evidence type="ECO:0000256" key="2">
    <source>
        <dbReference type="ARBA" id="ARBA00010624"/>
    </source>
</evidence>
<feature type="compositionally biased region" description="Low complexity" evidence="9">
    <location>
        <begin position="442"/>
        <end position="458"/>
    </location>
</feature>
<dbReference type="GO" id="GO:0003723">
    <property type="term" value="F:RNA binding"/>
    <property type="evidence" value="ECO:0007669"/>
    <property type="project" value="UniProtKB-KW"/>
</dbReference>
<evidence type="ECO:0000256" key="9">
    <source>
        <dbReference type="SAM" id="MobiDB-lite"/>
    </source>
</evidence>
<comment type="similarity">
    <text evidence="2 8">Belongs to the metallo-beta-lactamase superfamily. RNA-metabolizing metallo-beta-lactamase-like family. CPSF2/YSH1 subfamily.</text>
</comment>
<protein>
    <recommendedName>
        <fullName evidence="8">Cleavage and polyadenylation specificity factor subunit 2</fullName>
    </recommendedName>
    <alternativeName>
        <fullName evidence="8">Cleavage and polyadenylation specificity factor 100 kDa subunit</fullName>
    </alternativeName>
</protein>
<reference evidence="12 13" key="2">
    <citation type="submission" date="2018-10" db="EMBL/GenBank/DDBJ databases">
        <authorList>
            <consortium name="Pathogen Informatics"/>
        </authorList>
    </citation>
    <scope>NUCLEOTIDE SEQUENCE [LARGE SCALE GENOMIC DNA]</scope>
</reference>
<organism evidence="14">
    <name type="scientific">Enterobius vermicularis</name>
    <name type="common">Human pinworm</name>
    <dbReference type="NCBI Taxonomy" id="51028"/>
    <lineage>
        <taxon>Eukaryota</taxon>
        <taxon>Metazoa</taxon>
        <taxon>Ecdysozoa</taxon>
        <taxon>Nematoda</taxon>
        <taxon>Chromadorea</taxon>
        <taxon>Rhabditida</taxon>
        <taxon>Spirurina</taxon>
        <taxon>Oxyuridomorpha</taxon>
        <taxon>Oxyuroidea</taxon>
        <taxon>Oxyuridae</taxon>
        <taxon>Enterobius</taxon>
    </lineage>
</organism>
<feature type="compositionally biased region" description="Basic and acidic residues" evidence="9">
    <location>
        <begin position="416"/>
        <end position="430"/>
    </location>
</feature>